<evidence type="ECO:0000256" key="1">
    <source>
        <dbReference type="SAM" id="MobiDB-lite"/>
    </source>
</evidence>
<gene>
    <name evidence="2" type="ORF">PECUL_23A033488</name>
</gene>
<sequence length="72" mass="7833">MRPVPKALTFGPCSRCAEQRADPQAVSRGGCEEADPVLEQPHTAPKRQMESDEIIPRGESQSQQNNLGGGRM</sequence>
<accession>A0AAD1QWG6</accession>
<dbReference type="Proteomes" id="UP001295444">
    <property type="component" value="Chromosome 01"/>
</dbReference>
<keyword evidence="3" id="KW-1185">Reference proteome</keyword>
<dbReference type="AlphaFoldDB" id="A0AAD1QWG6"/>
<reference evidence="2" key="1">
    <citation type="submission" date="2022-03" db="EMBL/GenBank/DDBJ databases">
        <authorList>
            <person name="Alioto T."/>
            <person name="Alioto T."/>
            <person name="Gomez Garrido J."/>
        </authorList>
    </citation>
    <scope>NUCLEOTIDE SEQUENCE</scope>
</reference>
<dbReference type="EMBL" id="OW240912">
    <property type="protein sequence ID" value="CAH2218765.1"/>
    <property type="molecule type" value="Genomic_DNA"/>
</dbReference>
<organism evidence="2 3">
    <name type="scientific">Pelobates cultripes</name>
    <name type="common">Western spadefoot toad</name>
    <dbReference type="NCBI Taxonomy" id="61616"/>
    <lineage>
        <taxon>Eukaryota</taxon>
        <taxon>Metazoa</taxon>
        <taxon>Chordata</taxon>
        <taxon>Craniata</taxon>
        <taxon>Vertebrata</taxon>
        <taxon>Euteleostomi</taxon>
        <taxon>Amphibia</taxon>
        <taxon>Batrachia</taxon>
        <taxon>Anura</taxon>
        <taxon>Pelobatoidea</taxon>
        <taxon>Pelobatidae</taxon>
        <taxon>Pelobates</taxon>
    </lineage>
</organism>
<evidence type="ECO:0000313" key="3">
    <source>
        <dbReference type="Proteomes" id="UP001295444"/>
    </source>
</evidence>
<feature type="compositionally biased region" description="Basic and acidic residues" evidence="1">
    <location>
        <begin position="47"/>
        <end position="56"/>
    </location>
</feature>
<evidence type="ECO:0000313" key="2">
    <source>
        <dbReference type="EMBL" id="CAH2218765.1"/>
    </source>
</evidence>
<protein>
    <submittedName>
        <fullName evidence="2">Uncharacterized protein</fullName>
    </submittedName>
</protein>
<feature type="region of interest" description="Disordered" evidence="1">
    <location>
        <begin position="17"/>
        <end position="72"/>
    </location>
</feature>
<proteinExistence type="predicted"/>
<name>A0AAD1QWG6_PELCU</name>